<dbReference type="RefSeq" id="WP_189902047.1">
    <property type="nucleotide sequence ID" value="NZ_BNBC01000017.1"/>
</dbReference>
<reference evidence="2" key="2">
    <citation type="submission" date="2020-09" db="EMBL/GenBank/DDBJ databases">
        <authorList>
            <person name="Sun Q."/>
            <person name="Ohkuma M."/>
        </authorList>
    </citation>
    <scope>NUCLEOTIDE SEQUENCE</scope>
    <source>
        <strain evidence="2">JCM 3302</strain>
    </source>
</reference>
<dbReference type="Proteomes" id="UP000641386">
    <property type="component" value="Unassembled WGS sequence"/>
</dbReference>
<reference evidence="2" key="1">
    <citation type="journal article" date="2014" name="Int. J. Syst. Evol. Microbiol.">
        <title>Complete genome sequence of Corynebacterium casei LMG S-19264T (=DSM 44701T), isolated from a smear-ripened cheese.</title>
        <authorList>
            <consortium name="US DOE Joint Genome Institute (JGI-PGF)"/>
            <person name="Walter F."/>
            <person name="Albersmeier A."/>
            <person name="Kalinowski J."/>
            <person name="Ruckert C."/>
        </authorList>
    </citation>
    <scope>NUCLEOTIDE SEQUENCE</scope>
    <source>
        <strain evidence="2">JCM 3302</strain>
    </source>
</reference>
<name>A0A918ZZQ7_9ACTN</name>
<evidence type="ECO:0000256" key="1">
    <source>
        <dbReference type="SAM" id="MobiDB-lite"/>
    </source>
</evidence>
<evidence type="ECO:0000313" key="2">
    <source>
        <dbReference type="EMBL" id="GHE80302.1"/>
    </source>
</evidence>
<accession>A0A918ZZQ7</accession>
<dbReference type="EMBL" id="BNBC01000017">
    <property type="protein sequence ID" value="GHE80302.1"/>
    <property type="molecule type" value="Genomic_DNA"/>
</dbReference>
<protein>
    <submittedName>
        <fullName evidence="2">Uncharacterized protein</fullName>
    </submittedName>
</protein>
<organism evidence="2 3">
    <name type="scientific">Streptomyces spiralis</name>
    <dbReference type="NCBI Taxonomy" id="66376"/>
    <lineage>
        <taxon>Bacteria</taxon>
        <taxon>Bacillati</taxon>
        <taxon>Actinomycetota</taxon>
        <taxon>Actinomycetes</taxon>
        <taxon>Kitasatosporales</taxon>
        <taxon>Streptomycetaceae</taxon>
        <taxon>Streptomyces</taxon>
    </lineage>
</organism>
<feature type="compositionally biased region" description="Low complexity" evidence="1">
    <location>
        <begin position="205"/>
        <end position="218"/>
    </location>
</feature>
<dbReference type="AlphaFoldDB" id="A0A918ZZQ7"/>
<comment type="caution">
    <text evidence="2">The sequence shown here is derived from an EMBL/GenBank/DDBJ whole genome shotgun (WGS) entry which is preliminary data.</text>
</comment>
<proteinExistence type="predicted"/>
<gene>
    <name evidence="2" type="ORF">GCM10014715_39650</name>
</gene>
<sequence>MATLIDGAGALLLEDWIRMDRLLPDPRTPVGYRRDGRPIFPILGADPTDPSNQQLPTAPTVVPAIATVPTPAVDQEALNRLLAREKQQGGRAAVRELVEQLGFAKAEDLTAFVQQQRDAKAAALSDLERREQAAAEATAAAAAREAQAVARERAAARRAVLVGLGATGADLADAERLLVVEDDADEQALTDAAEALKTRRPELFGGSTAPQPAAAPGGSPAGGPPPRGANMPKPGAHGAEMARQRGFLTSS</sequence>
<feature type="region of interest" description="Disordered" evidence="1">
    <location>
        <begin position="199"/>
        <end position="251"/>
    </location>
</feature>
<evidence type="ECO:0000313" key="3">
    <source>
        <dbReference type="Proteomes" id="UP000641386"/>
    </source>
</evidence>
<keyword evidence="3" id="KW-1185">Reference proteome</keyword>